<protein>
    <submittedName>
        <fullName evidence="1">Uncharacterized protein</fullName>
    </submittedName>
</protein>
<dbReference type="AlphaFoldDB" id="A0A943A439"/>
<sequence length="145" mass="17504">MKAIFRYEGKELINEKIEDISLAIEFFDEELDDIFEEYDRMEDYVFDLLEEKTNICNMFRIGLEAPIDEIVYFHFDYFTGEGEEGYYPKTKEELQILIKMYNEVLKAFNKDQVKIEVTSNTLWENCNQEGFSLDEFLKMFKLEEE</sequence>
<reference evidence="1" key="1">
    <citation type="submission" date="2021-02" db="EMBL/GenBank/DDBJ databases">
        <title>Infant gut strain persistence is associated with maternal origin, phylogeny, and functional potential including surface adhesion and iron acquisition.</title>
        <authorList>
            <person name="Lou Y.C."/>
        </authorList>
    </citation>
    <scope>NUCLEOTIDE SEQUENCE</scope>
    <source>
        <strain evidence="1">L3_108_031G1_dasL3_108_031G1_concoct_20</strain>
    </source>
</reference>
<dbReference type="RefSeq" id="WP_278468002.1">
    <property type="nucleotide sequence ID" value="NZ_JAGZMU010000005.1"/>
</dbReference>
<proteinExistence type="predicted"/>
<comment type="caution">
    <text evidence="1">The sequence shown here is derived from an EMBL/GenBank/DDBJ whole genome shotgun (WGS) entry which is preliminary data.</text>
</comment>
<organism evidence="1 2">
    <name type="scientific">Veillonella parvula</name>
    <name type="common">Staphylococcus parvulus</name>
    <dbReference type="NCBI Taxonomy" id="29466"/>
    <lineage>
        <taxon>Bacteria</taxon>
        <taxon>Bacillati</taxon>
        <taxon>Bacillota</taxon>
        <taxon>Negativicutes</taxon>
        <taxon>Veillonellales</taxon>
        <taxon>Veillonellaceae</taxon>
        <taxon>Veillonella</taxon>
    </lineage>
</organism>
<dbReference type="EMBL" id="JAGZMU010000005">
    <property type="protein sequence ID" value="MBS4893757.1"/>
    <property type="molecule type" value="Genomic_DNA"/>
</dbReference>
<evidence type="ECO:0000313" key="2">
    <source>
        <dbReference type="Proteomes" id="UP000778864"/>
    </source>
</evidence>
<gene>
    <name evidence="1" type="ORF">KHZ90_08280</name>
</gene>
<evidence type="ECO:0000313" key="1">
    <source>
        <dbReference type="EMBL" id="MBS4893757.1"/>
    </source>
</evidence>
<name>A0A943A439_VEIPA</name>
<accession>A0A943A439</accession>
<dbReference type="Proteomes" id="UP000778864">
    <property type="component" value="Unassembled WGS sequence"/>
</dbReference>